<reference evidence="3 4" key="1">
    <citation type="submission" date="2019-03" db="EMBL/GenBank/DDBJ databases">
        <title>Genomic Encyclopedia of Archaeal and Bacterial Type Strains, Phase II (KMG-II): from individual species to whole genera.</title>
        <authorList>
            <person name="Goeker M."/>
        </authorList>
    </citation>
    <scope>NUCLEOTIDE SEQUENCE [LARGE SCALE GENOMIC DNA]</scope>
    <source>
        <strain evidence="3 4">RL-C</strain>
    </source>
</reference>
<dbReference type="InterPro" id="IPR015946">
    <property type="entry name" value="KH_dom-like_a/b"/>
</dbReference>
<organism evidence="3 4">
    <name type="scientific">Acetobacteroides hydrogenigenes</name>
    <dbReference type="NCBI Taxonomy" id="979970"/>
    <lineage>
        <taxon>Bacteria</taxon>
        <taxon>Pseudomonadati</taxon>
        <taxon>Bacteroidota</taxon>
        <taxon>Bacteroidia</taxon>
        <taxon>Bacteroidales</taxon>
        <taxon>Rikenellaceae</taxon>
        <taxon>Acetobacteroides</taxon>
    </lineage>
</organism>
<dbReference type="HAMAP" id="MF_00003">
    <property type="entry name" value="RbfA"/>
    <property type="match status" value="1"/>
</dbReference>
<sequence length="111" mass="12792">MDSTRQLKIGRLLQKDLGELIQRQGLQAYDGAMVSVTTVRVSPDLSFAKVYVSIFPSAKAKEVKVKLDEHTKMLRFELGQRVRHQLRIVPELAFYIDDSLDYVERIDNLLK</sequence>
<accession>A0A4R2EC26</accession>
<proteinExistence type="inferred from homology"/>
<protein>
    <recommendedName>
        <fullName evidence="2">Ribosome-binding factor A</fullName>
    </recommendedName>
</protein>
<keyword evidence="4" id="KW-1185">Reference proteome</keyword>
<comment type="caution">
    <text evidence="3">The sequence shown here is derived from an EMBL/GenBank/DDBJ whole genome shotgun (WGS) entry which is preliminary data.</text>
</comment>
<dbReference type="NCBIfam" id="TIGR00082">
    <property type="entry name" value="rbfA"/>
    <property type="match status" value="1"/>
</dbReference>
<dbReference type="Pfam" id="PF02033">
    <property type="entry name" value="RBFA"/>
    <property type="match status" value="1"/>
</dbReference>
<gene>
    <name evidence="2" type="primary">rbfA</name>
    <name evidence="3" type="ORF">CLV25_10917</name>
</gene>
<dbReference type="InterPro" id="IPR000238">
    <property type="entry name" value="RbfA"/>
</dbReference>
<dbReference type="InterPro" id="IPR023799">
    <property type="entry name" value="RbfA_dom_sf"/>
</dbReference>
<evidence type="ECO:0000313" key="4">
    <source>
        <dbReference type="Proteomes" id="UP000294830"/>
    </source>
</evidence>
<dbReference type="AlphaFoldDB" id="A0A4R2EC26"/>
<keyword evidence="1 2" id="KW-0690">Ribosome biogenesis</keyword>
<dbReference type="SUPFAM" id="SSF89919">
    <property type="entry name" value="Ribosome-binding factor A, RbfA"/>
    <property type="match status" value="1"/>
</dbReference>
<dbReference type="EMBL" id="SLWB01000009">
    <property type="protein sequence ID" value="TCN66388.1"/>
    <property type="molecule type" value="Genomic_DNA"/>
</dbReference>
<comment type="subcellular location">
    <subcellularLocation>
        <location evidence="2">Cytoplasm</location>
    </subcellularLocation>
</comment>
<dbReference type="Gene3D" id="3.30.300.20">
    <property type="match status" value="1"/>
</dbReference>
<dbReference type="PANTHER" id="PTHR33515:SF1">
    <property type="entry name" value="RIBOSOME-BINDING FACTOR A, CHLOROPLASTIC-RELATED"/>
    <property type="match status" value="1"/>
</dbReference>
<dbReference type="OrthoDB" id="9811910at2"/>
<dbReference type="PANTHER" id="PTHR33515">
    <property type="entry name" value="RIBOSOME-BINDING FACTOR A, CHLOROPLASTIC-RELATED"/>
    <property type="match status" value="1"/>
</dbReference>
<evidence type="ECO:0000313" key="3">
    <source>
        <dbReference type="EMBL" id="TCN66388.1"/>
    </source>
</evidence>
<dbReference type="RefSeq" id="WP_131839517.1">
    <property type="nucleotide sequence ID" value="NZ_SLWB01000009.1"/>
</dbReference>
<dbReference type="GO" id="GO:0043024">
    <property type="term" value="F:ribosomal small subunit binding"/>
    <property type="evidence" value="ECO:0007669"/>
    <property type="project" value="TreeGrafter"/>
</dbReference>
<comment type="function">
    <text evidence="2">One of several proteins that assist in the late maturation steps of the functional core of the 30S ribosomal subunit. Associates with free 30S ribosomal subunits (but not with 30S subunits that are part of 70S ribosomes or polysomes). Required for efficient processing of 16S rRNA. May interact with the 5'-terminal helix region of 16S rRNA.</text>
</comment>
<dbReference type="GO" id="GO:0005829">
    <property type="term" value="C:cytosol"/>
    <property type="evidence" value="ECO:0007669"/>
    <property type="project" value="TreeGrafter"/>
</dbReference>
<comment type="similarity">
    <text evidence="2">Belongs to the RbfA family.</text>
</comment>
<comment type="subunit">
    <text evidence="2">Monomer. Binds 30S ribosomal subunits, but not 50S ribosomal subunits or 70S ribosomes.</text>
</comment>
<dbReference type="Proteomes" id="UP000294830">
    <property type="component" value="Unassembled WGS sequence"/>
</dbReference>
<dbReference type="GO" id="GO:0030490">
    <property type="term" value="P:maturation of SSU-rRNA"/>
    <property type="evidence" value="ECO:0007669"/>
    <property type="project" value="UniProtKB-UniRule"/>
</dbReference>
<evidence type="ECO:0000256" key="1">
    <source>
        <dbReference type="ARBA" id="ARBA00022517"/>
    </source>
</evidence>
<keyword evidence="2" id="KW-0963">Cytoplasm</keyword>
<name>A0A4R2EC26_9BACT</name>
<evidence type="ECO:0000256" key="2">
    <source>
        <dbReference type="HAMAP-Rule" id="MF_00003"/>
    </source>
</evidence>